<reference evidence="4 5" key="1">
    <citation type="submission" date="2023-08" db="EMBL/GenBank/DDBJ databases">
        <title>Black Yeasts Isolated from many extreme environments.</title>
        <authorList>
            <person name="Coleine C."/>
            <person name="Stajich J.E."/>
            <person name="Selbmann L."/>
        </authorList>
    </citation>
    <scope>NUCLEOTIDE SEQUENCE [LARGE SCALE GENOMIC DNA]</scope>
    <source>
        <strain evidence="4 5">CCFEE 5792</strain>
    </source>
</reference>
<keyword evidence="2" id="KW-0812">Transmembrane</keyword>
<evidence type="ECO:0000256" key="3">
    <source>
        <dbReference type="SAM" id="SignalP"/>
    </source>
</evidence>
<evidence type="ECO:0008006" key="6">
    <source>
        <dbReference type="Google" id="ProtNLM"/>
    </source>
</evidence>
<dbReference type="GeneID" id="89979176"/>
<proteinExistence type="predicted"/>
<dbReference type="RefSeq" id="XP_064709281.1">
    <property type="nucleotide sequence ID" value="XM_064854555.1"/>
</dbReference>
<feature type="region of interest" description="Disordered" evidence="1">
    <location>
        <begin position="187"/>
        <end position="238"/>
    </location>
</feature>
<keyword evidence="3" id="KW-0732">Signal</keyword>
<keyword evidence="2" id="KW-1133">Transmembrane helix</keyword>
<evidence type="ECO:0000313" key="5">
    <source>
        <dbReference type="Proteomes" id="UP001358417"/>
    </source>
</evidence>
<name>A0AAV9NLP0_9EURO</name>
<dbReference type="AlphaFoldDB" id="A0AAV9NLP0"/>
<evidence type="ECO:0000256" key="2">
    <source>
        <dbReference type="SAM" id="Phobius"/>
    </source>
</evidence>
<protein>
    <recommendedName>
        <fullName evidence="6">Transmembrane protein</fullName>
    </recommendedName>
</protein>
<dbReference type="Proteomes" id="UP001358417">
    <property type="component" value="Unassembled WGS sequence"/>
</dbReference>
<evidence type="ECO:0000256" key="1">
    <source>
        <dbReference type="SAM" id="MobiDB-lite"/>
    </source>
</evidence>
<feature type="chain" id="PRO_5043384507" description="Transmembrane protein" evidence="3">
    <location>
        <begin position="30"/>
        <end position="238"/>
    </location>
</feature>
<gene>
    <name evidence="4" type="ORF">LTR84_011022</name>
</gene>
<keyword evidence="5" id="KW-1185">Reference proteome</keyword>
<keyword evidence="2" id="KW-0472">Membrane</keyword>
<feature type="compositionally biased region" description="Low complexity" evidence="1">
    <location>
        <begin position="43"/>
        <end position="61"/>
    </location>
</feature>
<organism evidence="4 5">
    <name type="scientific">Exophiala bonariae</name>
    <dbReference type="NCBI Taxonomy" id="1690606"/>
    <lineage>
        <taxon>Eukaryota</taxon>
        <taxon>Fungi</taxon>
        <taxon>Dikarya</taxon>
        <taxon>Ascomycota</taxon>
        <taxon>Pezizomycotina</taxon>
        <taxon>Eurotiomycetes</taxon>
        <taxon>Chaetothyriomycetidae</taxon>
        <taxon>Chaetothyriales</taxon>
        <taxon>Herpotrichiellaceae</taxon>
        <taxon>Exophiala</taxon>
    </lineage>
</organism>
<sequence length="238" mass="25703">MTINPARSLSQHLLLCLSLSYLHFSGVLAQSGDGGAAQGVQPGSLGSDSSDSESAASAGPDTGSANLSHGAVIAIAVVVSLVVVLGTTTAVLFFLAKKRQWKIKEGLRRSARRVTSAVKAVATPLTPKKMTFSPIEKRLHDEETTDRLKKANAEHARETAKIQKQQQQQAKRKVQDVEKGVPVVAVDVQDDRALNGERNPLPRRESKSRPRPPNVKIPSSAFEMDSPKTPVWKKVFGR</sequence>
<feature type="compositionally biased region" description="Basic and acidic residues" evidence="1">
    <location>
        <begin position="189"/>
        <end position="208"/>
    </location>
</feature>
<feature type="signal peptide" evidence="3">
    <location>
        <begin position="1"/>
        <end position="29"/>
    </location>
</feature>
<accession>A0AAV9NLP0</accession>
<comment type="caution">
    <text evidence="4">The sequence shown here is derived from an EMBL/GenBank/DDBJ whole genome shotgun (WGS) entry which is preliminary data.</text>
</comment>
<dbReference type="EMBL" id="JAVRRD010000005">
    <property type="protein sequence ID" value="KAK5058758.1"/>
    <property type="molecule type" value="Genomic_DNA"/>
</dbReference>
<feature type="region of interest" description="Disordered" evidence="1">
    <location>
        <begin position="38"/>
        <end position="62"/>
    </location>
</feature>
<evidence type="ECO:0000313" key="4">
    <source>
        <dbReference type="EMBL" id="KAK5058758.1"/>
    </source>
</evidence>
<feature type="transmembrane region" description="Helical" evidence="2">
    <location>
        <begin position="71"/>
        <end position="95"/>
    </location>
</feature>